<keyword evidence="1" id="KW-0732">Signal</keyword>
<evidence type="ECO:0000313" key="3">
    <source>
        <dbReference type="Proteomes" id="UP001517247"/>
    </source>
</evidence>
<dbReference type="Gene3D" id="1.25.40.10">
    <property type="entry name" value="Tetratricopeptide repeat domain"/>
    <property type="match status" value="2"/>
</dbReference>
<gene>
    <name evidence="2" type="ORF">E6A44_012370</name>
</gene>
<organism evidence="2 3">
    <name type="scientific">Pedobacter ureilyticus</name>
    <dbReference type="NCBI Taxonomy" id="1393051"/>
    <lineage>
        <taxon>Bacteria</taxon>
        <taxon>Pseudomonadati</taxon>
        <taxon>Bacteroidota</taxon>
        <taxon>Sphingobacteriia</taxon>
        <taxon>Sphingobacteriales</taxon>
        <taxon>Sphingobacteriaceae</taxon>
        <taxon>Pedobacter</taxon>
    </lineage>
</organism>
<evidence type="ECO:0000313" key="2">
    <source>
        <dbReference type="EMBL" id="MFN0256375.1"/>
    </source>
</evidence>
<comment type="caution">
    <text evidence="2">The sequence shown here is derived from an EMBL/GenBank/DDBJ whole genome shotgun (WGS) entry which is preliminary data.</text>
</comment>
<evidence type="ECO:0000256" key="1">
    <source>
        <dbReference type="SAM" id="SignalP"/>
    </source>
</evidence>
<dbReference type="InterPro" id="IPR011990">
    <property type="entry name" value="TPR-like_helical_dom_sf"/>
</dbReference>
<dbReference type="SUPFAM" id="SSF48452">
    <property type="entry name" value="TPR-like"/>
    <property type="match status" value="1"/>
</dbReference>
<protein>
    <submittedName>
        <fullName evidence="2">Tetratricopeptide repeat protein</fullName>
    </submittedName>
</protein>
<dbReference type="EMBL" id="SSHJ02000007">
    <property type="protein sequence ID" value="MFN0256375.1"/>
    <property type="molecule type" value="Genomic_DNA"/>
</dbReference>
<dbReference type="RefSeq" id="WP_138723489.1">
    <property type="nucleotide sequence ID" value="NZ_SSHJ02000007.1"/>
</dbReference>
<feature type="chain" id="PRO_5045184703" evidence="1">
    <location>
        <begin position="21"/>
        <end position="378"/>
    </location>
</feature>
<keyword evidence="3" id="KW-1185">Reference proteome</keyword>
<reference evidence="2 3" key="1">
    <citation type="submission" date="2024-12" db="EMBL/GenBank/DDBJ databases">
        <authorList>
            <person name="Hu S."/>
        </authorList>
    </citation>
    <scope>NUCLEOTIDE SEQUENCE [LARGE SCALE GENOMIC DNA]</scope>
    <source>
        <strain evidence="2 3">THG-T11</strain>
    </source>
</reference>
<dbReference type="Proteomes" id="UP001517247">
    <property type="component" value="Unassembled WGS sequence"/>
</dbReference>
<accession>A0ABW9J836</accession>
<name>A0ABW9J836_9SPHI</name>
<feature type="signal peptide" evidence="1">
    <location>
        <begin position="1"/>
        <end position="20"/>
    </location>
</feature>
<proteinExistence type="predicted"/>
<sequence length="378" mass="43387">MRKIFLNISLLILVGNLAFAQRSQIKIANNSLAKLQISIAEKADAKKQLTIIGEGIKAIEVAEKDKKTKNWPETWAIKAYLSSYIALIDENEANADKYFQFAQDAMAQAVKLDKFQSNTELINASNHNIHIKRQTKGVQAFQQNDFATAYELLKNVSDFKPTDTLLATNVALCAQSLQQYNDALTYFLRAKDNGAKNPTLFQNIANIYASKFETELAIKTLEDGLKLNAFHPLLTNDYINILLDNEQYEKANRAVEISLKTDKRSKLLYFLYGYLQQNQEKNVNTAELSYQRALEVDYNYFDALYQLALAYIQTANEALKQKDTQKFASNINRAEYSLLRAHDININHRNTVKLLIDIYTRKNRLDKVQELKRKLNEF</sequence>